<keyword evidence="3" id="KW-1185">Reference proteome</keyword>
<reference evidence="2 3" key="1">
    <citation type="journal article" date="2010" name="J. Bacteriol.">
        <title>Biochemical characterization of a novel indole prenyltransferase from Streptomyces sp. SN-593.</title>
        <authorList>
            <person name="Takahashi S."/>
            <person name="Takagi H."/>
            <person name="Toyoda A."/>
            <person name="Uramoto M."/>
            <person name="Nogawa T."/>
            <person name="Ueki M."/>
            <person name="Sakaki Y."/>
            <person name="Osada H."/>
        </authorList>
    </citation>
    <scope>NUCLEOTIDE SEQUENCE [LARGE SCALE GENOMIC DNA]</scope>
    <source>
        <strain evidence="2 3">SN-593</strain>
    </source>
</reference>
<proteinExistence type="predicted"/>
<feature type="region of interest" description="Disordered" evidence="1">
    <location>
        <begin position="1"/>
        <end position="28"/>
    </location>
</feature>
<dbReference type="AlphaFoldDB" id="A0A7U3UPV4"/>
<name>A0A7U3UPV4_9ACTN</name>
<organism evidence="2 3">
    <name type="scientific">Actinacidiphila reveromycinica</name>
    <dbReference type="NCBI Taxonomy" id="659352"/>
    <lineage>
        <taxon>Bacteria</taxon>
        <taxon>Bacillati</taxon>
        <taxon>Actinomycetota</taxon>
        <taxon>Actinomycetes</taxon>
        <taxon>Kitasatosporales</taxon>
        <taxon>Streptomycetaceae</taxon>
        <taxon>Actinacidiphila</taxon>
    </lineage>
</organism>
<evidence type="ECO:0000313" key="2">
    <source>
        <dbReference type="EMBL" id="BBA98190.1"/>
    </source>
</evidence>
<dbReference type="Proteomes" id="UP000595703">
    <property type="component" value="Chromosome"/>
</dbReference>
<gene>
    <name evidence="2" type="ORF">RVR_4284</name>
</gene>
<reference evidence="2 3" key="4">
    <citation type="journal article" date="2020" name="Sci. Rep.">
        <title>beta-carboline chemical signals induce reveromycin production through a LuxR family regulator in Streptomyces sp. SN-593.</title>
        <authorList>
            <person name="Panthee S."/>
            <person name="Kito N."/>
            <person name="Hayashi T."/>
            <person name="Shimizu T."/>
            <person name="Ishikawa J."/>
            <person name="Hamamoto H."/>
            <person name="Osada H."/>
            <person name="Takahashi S."/>
        </authorList>
    </citation>
    <scope>NUCLEOTIDE SEQUENCE [LARGE SCALE GENOMIC DNA]</scope>
    <source>
        <strain evidence="2 3">SN-593</strain>
    </source>
</reference>
<reference evidence="2 3" key="3">
    <citation type="journal article" date="2011" name="Nat. Chem. Biol.">
        <title>Reveromycin A biosynthesis uses RevG and RevJ for stereospecific spiroacetal formation.</title>
        <authorList>
            <person name="Takahashi S."/>
            <person name="Toyoda A."/>
            <person name="Sekiyama Y."/>
            <person name="Takagi H."/>
            <person name="Nogawa T."/>
            <person name="Uramoto M."/>
            <person name="Suzuki R."/>
            <person name="Koshino H."/>
            <person name="Kumano T."/>
            <person name="Panthee S."/>
            <person name="Dairi T."/>
            <person name="Ishikawa J."/>
            <person name="Ikeda H."/>
            <person name="Sakaki Y."/>
            <person name="Osada H."/>
        </authorList>
    </citation>
    <scope>NUCLEOTIDE SEQUENCE [LARGE SCALE GENOMIC DNA]</scope>
    <source>
        <strain evidence="2 3">SN-593</strain>
    </source>
</reference>
<accession>A0A7U3UPV4</accession>
<evidence type="ECO:0000256" key="1">
    <source>
        <dbReference type="SAM" id="MobiDB-lite"/>
    </source>
</evidence>
<sequence length="80" mass="8305">MQPTATRSGRAPVTWETAELEGGPADGTRVRVAGRPRVLQVAVACPVEEGASGVSVTAVSVYRRKSGPAPLRYGWDGASP</sequence>
<evidence type="ECO:0000313" key="3">
    <source>
        <dbReference type="Proteomes" id="UP000595703"/>
    </source>
</evidence>
<dbReference type="EMBL" id="AP018365">
    <property type="protein sequence ID" value="BBA98190.1"/>
    <property type="molecule type" value="Genomic_DNA"/>
</dbReference>
<dbReference type="KEGG" id="arev:RVR_4284"/>
<protein>
    <submittedName>
        <fullName evidence="2">Uncharacterized protein</fullName>
    </submittedName>
</protein>
<reference evidence="2 3" key="2">
    <citation type="journal article" date="2011" name="J. Antibiot.">
        <title>Furaquinocins I and J: novel polyketide isoprenoid hybrid compounds from Streptomyces reveromyceticus SN-593.</title>
        <authorList>
            <person name="Panthee S."/>
            <person name="Takahashi S."/>
            <person name="Takagi H."/>
            <person name="Nogawa T."/>
            <person name="Oowada E."/>
            <person name="Uramoto M."/>
            <person name="Osada H."/>
        </authorList>
    </citation>
    <scope>NUCLEOTIDE SEQUENCE [LARGE SCALE GENOMIC DNA]</scope>
    <source>
        <strain evidence="2 3">SN-593</strain>
    </source>
</reference>